<dbReference type="OrthoDB" id="269227at2759"/>
<sequence length="209" mass="23000">MYITILLPNNVDIDWTRRQGVKNAQSTSDYIQCLALSIYLWSNRSTSKRKHFGRQLGLTHPLLNINFEFHPSSSRVSLPFSLEGVVDPSSTLRVYESANVRVMDLSVFPIEMSAHTGTPTDGSGVNVTDNNSGSRGSGSAGSGRDTGGGAMAIMGGVENRRDDGRVYRLIITSNLFYFHPIPRPPTRIDEPAKHFSIAPNLDSLKSFKL</sequence>
<reference evidence="4 5" key="1">
    <citation type="journal article" date="2019" name="Nat. Ecol. Evol.">
        <title>Megaphylogeny resolves global patterns of mushroom evolution.</title>
        <authorList>
            <person name="Varga T."/>
            <person name="Krizsan K."/>
            <person name="Foldi C."/>
            <person name="Dima B."/>
            <person name="Sanchez-Garcia M."/>
            <person name="Sanchez-Ramirez S."/>
            <person name="Szollosi G.J."/>
            <person name="Szarkandi J.G."/>
            <person name="Papp V."/>
            <person name="Albert L."/>
            <person name="Andreopoulos W."/>
            <person name="Angelini C."/>
            <person name="Antonin V."/>
            <person name="Barry K.W."/>
            <person name="Bougher N.L."/>
            <person name="Buchanan P."/>
            <person name="Buyck B."/>
            <person name="Bense V."/>
            <person name="Catcheside P."/>
            <person name="Chovatia M."/>
            <person name="Cooper J."/>
            <person name="Damon W."/>
            <person name="Desjardin D."/>
            <person name="Finy P."/>
            <person name="Geml J."/>
            <person name="Haridas S."/>
            <person name="Hughes K."/>
            <person name="Justo A."/>
            <person name="Karasinski D."/>
            <person name="Kautmanova I."/>
            <person name="Kiss B."/>
            <person name="Kocsube S."/>
            <person name="Kotiranta H."/>
            <person name="LaButti K.M."/>
            <person name="Lechner B.E."/>
            <person name="Liimatainen K."/>
            <person name="Lipzen A."/>
            <person name="Lukacs Z."/>
            <person name="Mihaltcheva S."/>
            <person name="Morgado L.N."/>
            <person name="Niskanen T."/>
            <person name="Noordeloos M.E."/>
            <person name="Ohm R.A."/>
            <person name="Ortiz-Santana B."/>
            <person name="Ovrebo C."/>
            <person name="Racz N."/>
            <person name="Riley R."/>
            <person name="Savchenko A."/>
            <person name="Shiryaev A."/>
            <person name="Soop K."/>
            <person name="Spirin V."/>
            <person name="Szebenyi C."/>
            <person name="Tomsovsky M."/>
            <person name="Tulloss R.E."/>
            <person name="Uehling J."/>
            <person name="Grigoriev I.V."/>
            <person name="Vagvolgyi C."/>
            <person name="Papp T."/>
            <person name="Martin F.M."/>
            <person name="Miettinen O."/>
            <person name="Hibbett D.S."/>
            <person name="Nagy L.G."/>
        </authorList>
    </citation>
    <scope>NUCLEOTIDE SEQUENCE [LARGE SCALE GENOMIC DNA]</scope>
    <source>
        <strain evidence="4 5">CBS 962.96</strain>
    </source>
</reference>
<feature type="domain" description="Glucose-methanol-choline oxidoreductase C-terminal" evidence="3">
    <location>
        <begin position="83"/>
        <end position="118"/>
    </location>
</feature>
<dbReference type="InterPro" id="IPR036188">
    <property type="entry name" value="FAD/NAD-bd_sf"/>
</dbReference>
<feature type="compositionally biased region" description="Polar residues" evidence="2">
    <location>
        <begin position="116"/>
        <end position="127"/>
    </location>
</feature>
<evidence type="ECO:0000259" key="3">
    <source>
        <dbReference type="Pfam" id="PF05199"/>
    </source>
</evidence>
<dbReference type="EMBL" id="ML179466">
    <property type="protein sequence ID" value="THU87059.1"/>
    <property type="molecule type" value="Genomic_DNA"/>
</dbReference>
<evidence type="ECO:0000256" key="2">
    <source>
        <dbReference type="SAM" id="MobiDB-lite"/>
    </source>
</evidence>
<name>A0A4S8LDT1_DENBC</name>
<evidence type="ECO:0000313" key="4">
    <source>
        <dbReference type="EMBL" id="THU87059.1"/>
    </source>
</evidence>
<organism evidence="4 5">
    <name type="scientific">Dendrothele bispora (strain CBS 962.96)</name>
    <dbReference type="NCBI Taxonomy" id="1314807"/>
    <lineage>
        <taxon>Eukaryota</taxon>
        <taxon>Fungi</taxon>
        <taxon>Dikarya</taxon>
        <taxon>Basidiomycota</taxon>
        <taxon>Agaricomycotina</taxon>
        <taxon>Agaricomycetes</taxon>
        <taxon>Agaricomycetidae</taxon>
        <taxon>Agaricales</taxon>
        <taxon>Agaricales incertae sedis</taxon>
        <taxon>Dendrothele</taxon>
    </lineage>
</organism>
<protein>
    <recommendedName>
        <fullName evidence="3">Glucose-methanol-choline oxidoreductase C-terminal domain-containing protein</fullName>
    </recommendedName>
</protein>
<dbReference type="AlphaFoldDB" id="A0A4S8LDT1"/>
<keyword evidence="5" id="KW-1185">Reference proteome</keyword>
<dbReference type="InterPro" id="IPR007867">
    <property type="entry name" value="GMC_OxRtase_C"/>
</dbReference>
<dbReference type="Proteomes" id="UP000297245">
    <property type="component" value="Unassembled WGS sequence"/>
</dbReference>
<dbReference type="Gene3D" id="3.50.50.60">
    <property type="entry name" value="FAD/NAD(P)-binding domain"/>
    <property type="match status" value="1"/>
</dbReference>
<comment type="cofactor">
    <cofactor evidence="1">
        <name>FAD</name>
        <dbReference type="ChEBI" id="CHEBI:57692"/>
    </cofactor>
</comment>
<evidence type="ECO:0000313" key="5">
    <source>
        <dbReference type="Proteomes" id="UP000297245"/>
    </source>
</evidence>
<dbReference type="Gene3D" id="3.30.560.10">
    <property type="entry name" value="Glucose Oxidase, domain 3"/>
    <property type="match status" value="1"/>
</dbReference>
<gene>
    <name evidence="4" type="ORF">K435DRAFT_970059</name>
</gene>
<proteinExistence type="predicted"/>
<feature type="compositionally biased region" description="Gly residues" evidence="2">
    <location>
        <begin position="135"/>
        <end position="150"/>
    </location>
</feature>
<dbReference type="Pfam" id="PF05199">
    <property type="entry name" value="GMC_oxred_C"/>
    <property type="match status" value="1"/>
</dbReference>
<accession>A0A4S8LDT1</accession>
<feature type="region of interest" description="Disordered" evidence="2">
    <location>
        <begin position="116"/>
        <end position="156"/>
    </location>
</feature>
<evidence type="ECO:0000256" key="1">
    <source>
        <dbReference type="ARBA" id="ARBA00001974"/>
    </source>
</evidence>